<dbReference type="PANTHER" id="PTHR30435">
    <property type="entry name" value="FLAGELLAR PROTEIN"/>
    <property type="match status" value="1"/>
</dbReference>
<proteinExistence type="inferred from homology"/>
<accession>A0A3A9K9W3</accession>
<keyword evidence="8" id="KW-0969">Cilium</keyword>
<evidence type="ECO:0000256" key="5">
    <source>
        <dbReference type="ARBA" id="ARBA00024934"/>
    </source>
</evidence>
<evidence type="ECO:0000256" key="2">
    <source>
        <dbReference type="ARBA" id="ARBA00009677"/>
    </source>
</evidence>
<dbReference type="GO" id="GO:0071978">
    <property type="term" value="P:bacterial-type flagellum-dependent swarming motility"/>
    <property type="evidence" value="ECO:0007669"/>
    <property type="project" value="TreeGrafter"/>
</dbReference>
<dbReference type="RefSeq" id="WP_110936372.1">
    <property type="nucleotide sequence ID" value="NZ_KZ614146.1"/>
</dbReference>
<comment type="similarity">
    <text evidence="2 6">Belongs to the flagella basal body rod proteins family.</text>
</comment>
<evidence type="ECO:0000256" key="6">
    <source>
        <dbReference type="PIRNR" id="PIRNR002889"/>
    </source>
</evidence>
<evidence type="ECO:0000313" key="9">
    <source>
        <dbReference type="Proteomes" id="UP000281498"/>
    </source>
</evidence>
<evidence type="ECO:0000313" key="8">
    <source>
        <dbReference type="EMBL" id="RKL68989.1"/>
    </source>
</evidence>
<evidence type="ECO:0000259" key="7">
    <source>
        <dbReference type="Pfam" id="PF00460"/>
    </source>
</evidence>
<dbReference type="OrthoDB" id="9792068at2"/>
<feature type="domain" description="Flagellar basal body rod protein N-terminal" evidence="7">
    <location>
        <begin position="13"/>
        <end position="39"/>
    </location>
</feature>
<keyword evidence="9" id="KW-1185">Reference proteome</keyword>
<comment type="caution">
    <text evidence="8">The sequence shown here is derived from an EMBL/GenBank/DDBJ whole genome shotgun (WGS) entry which is preliminary data.</text>
</comment>
<dbReference type="GO" id="GO:0030694">
    <property type="term" value="C:bacterial-type flagellum basal body, rod"/>
    <property type="evidence" value="ECO:0007669"/>
    <property type="project" value="InterPro"/>
</dbReference>
<comment type="subunit">
    <text evidence="6">The basal body constitutes a major portion of the flagellar organelle and consists of a number of rings mounted on a central rod.</text>
</comment>
<dbReference type="InterPro" id="IPR001444">
    <property type="entry name" value="Flag_bb_rod_N"/>
</dbReference>
<keyword evidence="4 6" id="KW-0975">Bacterial flagellum</keyword>
<evidence type="ECO:0000256" key="3">
    <source>
        <dbReference type="ARBA" id="ARBA00014376"/>
    </source>
</evidence>
<reference evidence="8 9" key="1">
    <citation type="submission" date="2017-10" db="EMBL/GenBank/DDBJ databases">
        <title>Bacillus sp. nov., a halophilic bacterium isolated from a Keqin Lake.</title>
        <authorList>
            <person name="Wang H."/>
        </authorList>
    </citation>
    <scope>NUCLEOTIDE SEQUENCE [LARGE SCALE GENOMIC DNA]</scope>
    <source>
        <strain evidence="8 9">KCTC 13187</strain>
    </source>
</reference>
<name>A0A3A9K9W3_9BACI</name>
<keyword evidence="8" id="KW-0966">Cell projection</keyword>
<comment type="function">
    <text evidence="5 6">Structural component of flagellum, the bacterial motility apparatus. Part of the rod structure of flagellar basal body.</text>
</comment>
<dbReference type="InterPro" id="IPR006300">
    <property type="entry name" value="FlgB"/>
</dbReference>
<dbReference type="Pfam" id="PF00460">
    <property type="entry name" value="Flg_bb_rod"/>
    <property type="match status" value="1"/>
</dbReference>
<protein>
    <recommendedName>
        <fullName evidence="3 6">Flagellar basal body rod protein FlgB</fullName>
    </recommendedName>
</protein>
<sequence>MNAINNPTTQLLETALSSSMTRQNTISQNIANVDTPNYKAKKTVFSHQLNEAMSNQQLSAHRTDERHNHFGGTVNNDAAKVVERTNTTYNHNGNNVDIDQEMSELAKNQIYYNVLVDRMNGRFSSIQTVIGHGR</sequence>
<dbReference type="NCBIfam" id="TIGR01396">
    <property type="entry name" value="FlgB"/>
    <property type="match status" value="1"/>
</dbReference>
<dbReference type="PANTHER" id="PTHR30435:SF12">
    <property type="entry name" value="FLAGELLAR BASAL BODY ROD PROTEIN FLGB"/>
    <property type="match status" value="1"/>
</dbReference>
<gene>
    <name evidence="8" type="ORF">CR203_02825</name>
</gene>
<dbReference type="Proteomes" id="UP000281498">
    <property type="component" value="Unassembled WGS sequence"/>
</dbReference>
<dbReference type="AlphaFoldDB" id="A0A3A9K9W3"/>
<keyword evidence="8" id="KW-0282">Flagellum</keyword>
<dbReference type="PIRSF" id="PIRSF002889">
    <property type="entry name" value="Rod_FlgB"/>
    <property type="match status" value="1"/>
</dbReference>
<evidence type="ECO:0000256" key="4">
    <source>
        <dbReference type="ARBA" id="ARBA00023143"/>
    </source>
</evidence>
<evidence type="ECO:0000256" key="1">
    <source>
        <dbReference type="ARBA" id="ARBA00004117"/>
    </source>
</evidence>
<comment type="subcellular location">
    <subcellularLocation>
        <location evidence="1 6">Bacterial flagellum basal body</location>
    </subcellularLocation>
</comment>
<organism evidence="8 9">
    <name type="scientific">Salipaludibacillus neizhouensis</name>
    <dbReference type="NCBI Taxonomy" id="885475"/>
    <lineage>
        <taxon>Bacteria</taxon>
        <taxon>Bacillati</taxon>
        <taxon>Bacillota</taxon>
        <taxon>Bacilli</taxon>
        <taxon>Bacillales</taxon>
        <taxon>Bacillaceae</taxon>
    </lineage>
</organism>
<dbReference type="EMBL" id="PDOE01000001">
    <property type="protein sequence ID" value="RKL68989.1"/>
    <property type="molecule type" value="Genomic_DNA"/>
</dbReference>